<keyword evidence="1" id="KW-0378">Hydrolase</keyword>
<dbReference type="SUPFAM" id="SSF56281">
    <property type="entry name" value="Metallo-hydrolase/oxidoreductase"/>
    <property type="match status" value="1"/>
</dbReference>
<name>A0A4Z0Q0Y5_9BACT</name>
<keyword evidence="4" id="KW-1185">Reference proteome</keyword>
<dbReference type="GO" id="GO:0004115">
    <property type="term" value="F:3',5'-cyclic-AMP phosphodiesterase activity"/>
    <property type="evidence" value="ECO:0007669"/>
    <property type="project" value="UniProtKB-UniRule"/>
</dbReference>
<proteinExistence type="inferred from homology"/>
<keyword evidence="1" id="KW-0114">cAMP</keyword>
<dbReference type="Gene3D" id="3.60.15.10">
    <property type="entry name" value="Ribonuclease Z/Hydroxyacylglutathione hydrolase-like"/>
    <property type="match status" value="1"/>
</dbReference>
<keyword evidence="2" id="KW-0732">Signal</keyword>
<dbReference type="PIRSF" id="PIRSF000962">
    <property type="entry name" value="Cyc_nuc_PDEase"/>
    <property type="match status" value="1"/>
</dbReference>
<sequence>MPKLLLLWLFLGLSCLNPVLAQAPAAFTVIPLGVKGGLVESNLSAYLVAPAGSAAYACLDAGSLYTGVEKAVANRHLPAPAGEAIRTNIKAYLLSHAHLDHVAGLLLNAPDDAPKSIYGLAGCLNTVQNDYFNWRAWPNFGSGGPAPALRKYQLRELPLRQEVAVENTGLSVRAFALSHGKPYQSAAFLLRTNNSYLLYLGDTGADRVEQTIHLRELWQTVAPLLRAGQLRAVFIEASYPDSQPVSQLFGHLTPALLLEEMAALGSLAGKEALRNLPVVVTHLKPSPGHEEVIRRQLREANHLQLRLIFPEQGQLLTF</sequence>
<evidence type="ECO:0000313" key="4">
    <source>
        <dbReference type="Proteomes" id="UP000298471"/>
    </source>
</evidence>
<reference evidence="3 4" key="1">
    <citation type="submission" date="2019-04" db="EMBL/GenBank/DDBJ databases">
        <authorList>
            <person name="Feng G."/>
            <person name="Zhang J."/>
            <person name="Zhu H."/>
        </authorList>
    </citation>
    <scope>NUCLEOTIDE SEQUENCE [LARGE SCALE GENOMIC DNA]</scope>
    <source>
        <strain evidence="3 4">9PBR-1</strain>
    </source>
</reference>
<evidence type="ECO:0000256" key="2">
    <source>
        <dbReference type="SAM" id="SignalP"/>
    </source>
</evidence>
<organism evidence="3 4">
    <name type="scientific">Hymenobacter metallicola</name>
    <dbReference type="NCBI Taxonomy" id="2563114"/>
    <lineage>
        <taxon>Bacteria</taxon>
        <taxon>Pseudomonadati</taxon>
        <taxon>Bacteroidota</taxon>
        <taxon>Cytophagia</taxon>
        <taxon>Cytophagales</taxon>
        <taxon>Hymenobacteraceae</taxon>
        <taxon>Hymenobacter</taxon>
    </lineage>
</organism>
<dbReference type="InterPro" id="IPR036866">
    <property type="entry name" value="RibonucZ/Hydroxyglut_hydro"/>
</dbReference>
<dbReference type="PRINTS" id="PR00388">
    <property type="entry name" value="PDIESTERASE2"/>
</dbReference>
<dbReference type="PANTHER" id="PTHR28283:SF1">
    <property type="entry name" value="3',5'-CYCLIC-NUCLEOTIDE PHOSPHODIESTERASE 1"/>
    <property type="match status" value="1"/>
</dbReference>
<feature type="chain" id="PRO_5021220511" evidence="2">
    <location>
        <begin position="22"/>
        <end position="318"/>
    </location>
</feature>
<protein>
    <submittedName>
        <fullName evidence="3">3',5'-cyclic-nucleotide phosphodiesterase</fullName>
    </submittedName>
</protein>
<gene>
    <name evidence="3" type="ORF">E5K02_18525</name>
</gene>
<dbReference type="Pfam" id="PF02112">
    <property type="entry name" value="PDEase_II"/>
    <property type="match status" value="1"/>
</dbReference>
<dbReference type="Proteomes" id="UP000298471">
    <property type="component" value="Unassembled WGS sequence"/>
</dbReference>
<dbReference type="PANTHER" id="PTHR28283">
    <property type="entry name" value="3',5'-CYCLIC-NUCLEOTIDE PHOSPHODIESTERASE 1"/>
    <property type="match status" value="1"/>
</dbReference>
<dbReference type="CDD" id="cd07735">
    <property type="entry name" value="class_II_PDE_MBL-fold"/>
    <property type="match status" value="1"/>
</dbReference>
<evidence type="ECO:0000256" key="1">
    <source>
        <dbReference type="PIRNR" id="PIRNR000962"/>
    </source>
</evidence>
<dbReference type="OrthoDB" id="9803916at2"/>
<comment type="similarity">
    <text evidence="1">Belongs to the cyclic nucleotide phosphodiesterase class-II family.</text>
</comment>
<dbReference type="GO" id="GO:0047555">
    <property type="term" value="F:3',5'-cyclic-GMP phosphodiesterase activity"/>
    <property type="evidence" value="ECO:0007669"/>
    <property type="project" value="TreeGrafter"/>
</dbReference>
<accession>A0A4Z0Q0Y5</accession>
<dbReference type="GO" id="GO:1902660">
    <property type="term" value="P:negative regulation of glucose mediated signaling pathway"/>
    <property type="evidence" value="ECO:0007669"/>
    <property type="project" value="TreeGrafter"/>
</dbReference>
<comment type="caution">
    <text evidence="3">The sequence shown here is derived from an EMBL/GenBank/DDBJ whole genome shotgun (WGS) entry which is preliminary data.</text>
</comment>
<dbReference type="AlphaFoldDB" id="A0A4Z0Q0Y5"/>
<dbReference type="EMBL" id="SRMB01000004">
    <property type="protein sequence ID" value="TGE23199.1"/>
    <property type="molecule type" value="Genomic_DNA"/>
</dbReference>
<dbReference type="PROSITE" id="PS51257">
    <property type="entry name" value="PROKAR_LIPOPROTEIN"/>
    <property type="match status" value="1"/>
</dbReference>
<dbReference type="RefSeq" id="WP_135396716.1">
    <property type="nucleotide sequence ID" value="NZ_SRMB01000004.1"/>
</dbReference>
<feature type="signal peptide" evidence="2">
    <location>
        <begin position="1"/>
        <end position="21"/>
    </location>
</feature>
<dbReference type="InterPro" id="IPR000396">
    <property type="entry name" value="Pdiesterase2"/>
</dbReference>
<dbReference type="GO" id="GO:0006198">
    <property type="term" value="P:cAMP catabolic process"/>
    <property type="evidence" value="ECO:0007669"/>
    <property type="project" value="UniProtKB-UniRule"/>
</dbReference>
<evidence type="ECO:0000313" key="3">
    <source>
        <dbReference type="EMBL" id="TGE23199.1"/>
    </source>
</evidence>